<sequence>MRPCRFNQCSNSVGSYLQPKRPPRSAVERSTVPLCHLPHSLDCPAGHQKPEESVDVFYTRLHPFTRADQHLHAAERGR</sequence>
<dbReference type="Proteomes" id="UP001066276">
    <property type="component" value="Chromosome 5"/>
</dbReference>
<dbReference type="AlphaFoldDB" id="A0AAV7RRJ9"/>
<reference evidence="2" key="1">
    <citation type="journal article" date="2022" name="bioRxiv">
        <title>Sequencing and chromosome-scale assembly of the giantPleurodeles waltlgenome.</title>
        <authorList>
            <person name="Brown T."/>
            <person name="Elewa A."/>
            <person name="Iarovenko S."/>
            <person name="Subramanian E."/>
            <person name="Araus A.J."/>
            <person name="Petzold A."/>
            <person name="Susuki M."/>
            <person name="Suzuki K.-i.T."/>
            <person name="Hayashi T."/>
            <person name="Toyoda A."/>
            <person name="Oliveira C."/>
            <person name="Osipova E."/>
            <person name="Leigh N.D."/>
            <person name="Simon A."/>
            <person name="Yun M.H."/>
        </authorList>
    </citation>
    <scope>NUCLEOTIDE SEQUENCE</scope>
    <source>
        <strain evidence="2">20211129_DDA</strain>
        <tissue evidence="2">Liver</tissue>
    </source>
</reference>
<protein>
    <submittedName>
        <fullName evidence="2">Uncharacterized protein</fullName>
    </submittedName>
</protein>
<evidence type="ECO:0000256" key="1">
    <source>
        <dbReference type="SAM" id="MobiDB-lite"/>
    </source>
</evidence>
<accession>A0AAV7RRJ9</accession>
<evidence type="ECO:0000313" key="2">
    <source>
        <dbReference type="EMBL" id="KAJ1154583.1"/>
    </source>
</evidence>
<proteinExistence type="predicted"/>
<dbReference type="EMBL" id="JANPWB010000009">
    <property type="protein sequence ID" value="KAJ1154583.1"/>
    <property type="molecule type" value="Genomic_DNA"/>
</dbReference>
<keyword evidence="3" id="KW-1185">Reference proteome</keyword>
<gene>
    <name evidence="2" type="ORF">NDU88_007329</name>
</gene>
<name>A0AAV7RRJ9_PLEWA</name>
<organism evidence="2 3">
    <name type="scientific">Pleurodeles waltl</name>
    <name type="common">Iberian ribbed newt</name>
    <dbReference type="NCBI Taxonomy" id="8319"/>
    <lineage>
        <taxon>Eukaryota</taxon>
        <taxon>Metazoa</taxon>
        <taxon>Chordata</taxon>
        <taxon>Craniata</taxon>
        <taxon>Vertebrata</taxon>
        <taxon>Euteleostomi</taxon>
        <taxon>Amphibia</taxon>
        <taxon>Batrachia</taxon>
        <taxon>Caudata</taxon>
        <taxon>Salamandroidea</taxon>
        <taxon>Salamandridae</taxon>
        <taxon>Pleurodelinae</taxon>
        <taxon>Pleurodeles</taxon>
    </lineage>
</organism>
<evidence type="ECO:0000313" key="3">
    <source>
        <dbReference type="Proteomes" id="UP001066276"/>
    </source>
</evidence>
<feature type="region of interest" description="Disordered" evidence="1">
    <location>
        <begin position="1"/>
        <end position="29"/>
    </location>
</feature>
<comment type="caution">
    <text evidence="2">The sequence shown here is derived from an EMBL/GenBank/DDBJ whole genome shotgun (WGS) entry which is preliminary data.</text>
</comment>